<dbReference type="Gene3D" id="3.20.20.450">
    <property type="entry name" value="EAL domain"/>
    <property type="match status" value="1"/>
</dbReference>
<dbReference type="Gene3D" id="3.30.70.270">
    <property type="match status" value="1"/>
</dbReference>
<keyword evidence="1" id="KW-0472">Membrane</keyword>
<name>A0A7W7AFI7_9SPHN</name>
<dbReference type="PROSITE" id="PS50887">
    <property type="entry name" value="GGDEF"/>
    <property type="match status" value="1"/>
</dbReference>
<dbReference type="PANTHER" id="PTHR44757:SF2">
    <property type="entry name" value="BIOFILM ARCHITECTURE MAINTENANCE PROTEIN MBAA"/>
    <property type="match status" value="1"/>
</dbReference>
<dbReference type="CDD" id="cd01949">
    <property type="entry name" value="GGDEF"/>
    <property type="match status" value="1"/>
</dbReference>
<dbReference type="InterPro" id="IPR029787">
    <property type="entry name" value="Nucleotide_cyclase"/>
</dbReference>
<keyword evidence="1" id="KW-0812">Transmembrane</keyword>
<dbReference type="InterPro" id="IPR052155">
    <property type="entry name" value="Biofilm_reg_signaling"/>
</dbReference>
<dbReference type="NCBIfam" id="TIGR00254">
    <property type="entry name" value="GGDEF"/>
    <property type="match status" value="1"/>
</dbReference>
<evidence type="ECO:0000313" key="4">
    <source>
        <dbReference type="EMBL" id="MBB4615117.1"/>
    </source>
</evidence>
<dbReference type="Pfam" id="PF00563">
    <property type="entry name" value="EAL"/>
    <property type="match status" value="1"/>
</dbReference>
<dbReference type="Proteomes" id="UP000538566">
    <property type="component" value="Unassembled WGS sequence"/>
</dbReference>
<dbReference type="InterPro" id="IPR001633">
    <property type="entry name" value="EAL_dom"/>
</dbReference>
<reference evidence="4 5" key="1">
    <citation type="submission" date="2020-08" db="EMBL/GenBank/DDBJ databases">
        <title>Genomic Encyclopedia of Type Strains, Phase IV (KMG-IV): sequencing the most valuable type-strain genomes for metagenomic binning, comparative biology and taxonomic classification.</title>
        <authorList>
            <person name="Goeker M."/>
        </authorList>
    </citation>
    <scope>NUCLEOTIDE SEQUENCE [LARGE SCALE GENOMIC DNA]</scope>
    <source>
        <strain evidence="4 5">DSM 17507</strain>
    </source>
</reference>
<keyword evidence="5" id="KW-1185">Reference proteome</keyword>
<sequence>MSEGADPSGQRNTQDFVGLGIIIASVLLFVANGSSVLHDFLQALATGSRPQEPMLGTALILNIALLLFGWRRYVDLTREVDQRREAEETAHKLAHTDPLTGCLNRRSIGPALQDMIQTARTTGHEVVAMMMDLDNFKRSNDVHGHQAGDAVLLHTAERIRAILPERSIMARLGGDEFAFAAIYDPDHAEAIDRLMIRLNASIARPVDVDGMSLEVTASIGLATTTPGDQAILAETLLHRADLAMYQAKKAGRNRYCWFEQNMESELRFRSELERGIREGIPRGEFVPYYEKQIDLDTGELAGFEMLARWKSPKHGLLSPELFIPIAEEIGLISELSENLIRQALRDAREWDPRLTLSVNISPLQLRDPWFAQKLLKLLVEANFPPHRLDIEITETCLHENIGVVRTLITSLKNQGIRISLDDFGTGYSSLAQLRTLPFDQIKIDRFFVSNLGKNKDSATIIEAISSLGRGMDLPITAEGIETPEVLDELRKFGSFKGQGFLYGQPADADAVRALLADREMLPSAPEVEAADETPRSATA</sequence>
<dbReference type="GO" id="GO:0003824">
    <property type="term" value="F:catalytic activity"/>
    <property type="evidence" value="ECO:0007669"/>
    <property type="project" value="UniProtKB-ARBA"/>
</dbReference>
<dbReference type="EMBL" id="JACHOA010000007">
    <property type="protein sequence ID" value="MBB4615117.1"/>
    <property type="molecule type" value="Genomic_DNA"/>
</dbReference>
<organism evidence="4 5">
    <name type="scientific">Novosphingobium taihuense</name>
    <dbReference type="NCBI Taxonomy" id="260085"/>
    <lineage>
        <taxon>Bacteria</taxon>
        <taxon>Pseudomonadati</taxon>
        <taxon>Pseudomonadota</taxon>
        <taxon>Alphaproteobacteria</taxon>
        <taxon>Sphingomonadales</taxon>
        <taxon>Sphingomonadaceae</taxon>
        <taxon>Novosphingobium</taxon>
    </lineage>
</organism>
<comment type="caution">
    <text evidence="4">The sequence shown here is derived from an EMBL/GenBank/DDBJ whole genome shotgun (WGS) entry which is preliminary data.</text>
</comment>
<dbReference type="PANTHER" id="PTHR44757">
    <property type="entry name" value="DIGUANYLATE CYCLASE DGCP"/>
    <property type="match status" value="1"/>
</dbReference>
<dbReference type="Pfam" id="PF00990">
    <property type="entry name" value="GGDEF"/>
    <property type="match status" value="1"/>
</dbReference>
<protein>
    <submittedName>
        <fullName evidence="4">Diguanylate cyclase (GGDEF)-like protein</fullName>
    </submittedName>
</protein>
<feature type="transmembrane region" description="Helical" evidence="1">
    <location>
        <begin position="54"/>
        <end position="74"/>
    </location>
</feature>
<dbReference type="AlphaFoldDB" id="A0A7W7AFI7"/>
<dbReference type="InterPro" id="IPR043128">
    <property type="entry name" value="Rev_trsase/Diguanyl_cyclase"/>
</dbReference>
<evidence type="ECO:0000256" key="1">
    <source>
        <dbReference type="SAM" id="Phobius"/>
    </source>
</evidence>
<feature type="domain" description="EAL" evidence="2">
    <location>
        <begin position="269"/>
        <end position="519"/>
    </location>
</feature>
<dbReference type="CDD" id="cd01948">
    <property type="entry name" value="EAL"/>
    <property type="match status" value="1"/>
</dbReference>
<dbReference type="FunFam" id="3.30.70.270:FF:000001">
    <property type="entry name" value="Diguanylate cyclase domain protein"/>
    <property type="match status" value="1"/>
</dbReference>
<accession>A0A7W7AFI7</accession>
<gene>
    <name evidence="4" type="ORF">GGR37_003407</name>
</gene>
<dbReference type="SMART" id="SM00052">
    <property type="entry name" value="EAL"/>
    <property type="match status" value="1"/>
</dbReference>
<proteinExistence type="predicted"/>
<dbReference type="SUPFAM" id="SSF141868">
    <property type="entry name" value="EAL domain-like"/>
    <property type="match status" value="1"/>
</dbReference>
<dbReference type="InterPro" id="IPR035919">
    <property type="entry name" value="EAL_sf"/>
</dbReference>
<evidence type="ECO:0000259" key="2">
    <source>
        <dbReference type="PROSITE" id="PS50883"/>
    </source>
</evidence>
<keyword evidence="1" id="KW-1133">Transmembrane helix</keyword>
<feature type="domain" description="GGDEF" evidence="3">
    <location>
        <begin position="124"/>
        <end position="260"/>
    </location>
</feature>
<feature type="transmembrane region" description="Helical" evidence="1">
    <location>
        <begin position="16"/>
        <end position="34"/>
    </location>
</feature>
<evidence type="ECO:0000313" key="5">
    <source>
        <dbReference type="Proteomes" id="UP000538566"/>
    </source>
</evidence>
<dbReference type="InterPro" id="IPR000160">
    <property type="entry name" value="GGDEF_dom"/>
</dbReference>
<dbReference type="SMART" id="SM00267">
    <property type="entry name" value="GGDEF"/>
    <property type="match status" value="1"/>
</dbReference>
<dbReference type="PROSITE" id="PS50883">
    <property type="entry name" value="EAL"/>
    <property type="match status" value="1"/>
</dbReference>
<dbReference type="RefSeq" id="WP_246415776.1">
    <property type="nucleotide sequence ID" value="NZ_JACHOA010000007.1"/>
</dbReference>
<evidence type="ECO:0000259" key="3">
    <source>
        <dbReference type="PROSITE" id="PS50887"/>
    </source>
</evidence>
<dbReference type="SUPFAM" id="SSF55073">
    <property type="entry name" value="Nucleotide cyclase"/>
    <property type="match status" value="1"/>
</dbReference>